<feature type="domain" description="GPI-anchored protein LLG1-like" evidence="2">
    <location>
        <begin position="64"/>
        <end position="136"/>
    </location>
</feature>
<dbReference type="InterPro" id="IPR039307">
    <property type="entry name" value="LORELEI-like"/>
</dbReference>
<organism evidence="4">
    <name type="scientific">Brachypodium distachyon</name>
    <name type="common">Purple false brome</name>
    <name type="synonym">Trachynia distachya</name>
    <dbReference type="NCBI Taxonomy" id="15368"/>
    <lineage>
        <taxon>Eukaryota</taxon>
        <taxon>Viridiplantae</taxon>
        <taxon>Streptophyta</taxon>
        <taxon>Embryophyta</taxon>
        <taxon>Tracheophyta</taxon>
        <taxon>Spermatophyta</taxon>
        <taxon>Magnoliopsida</taxon>
        <taxon>Liliopsida</taxon>
        <taxon>Poales</taxon>
        <taxon>Poaceae</taxon>
        <taxon>BOP clade</taxon>
        <taxon>Pooideae</taxon>
        <taxon>Stipodae</taxon>
        <taxon>Brachypodieae</taxon>
        <taxon>Brachypodium</taxon>
    </lineage>
</organism>
<dbReference type="EnsemblPlants" id="KQJ83390">
    <property type="protein sequence ID" value="KQJ83390"/>
    <property type="gene ID" value="BRADI_5g14710v3"/>
</dbReference>
<dbReference type="PANTHER" id="PTHR31533:SF37">
    <property type="entry name" value="OS04G0500300 PROTEIN"/>
    <property type="match status" value="1"/>
</dbReference>
<proteinExistence type="predicted"/>
<name>I1IZB1_BRADI</name>
<feature type="chain" id="PRO_5014095597" description="GPI-anchored protein LLG1-like domain-containing protein" evidence="1">
    <location>
        <begin position="27"/>
        <end position="143"/>
    </location>
</feature>
<dbReference type="eggNOG" id="ENOG502R3RN">
    <property type="taxonomic scope" value="Eukaryota"/>
</dbReference>
<dbReference type="AlphaFoldDB" id="I1IZB1"/>
<dbReference type="Pfam" id="PF26578">
    <property type="entry name" value="LLG1"/>
    <property type="match status" value="1"/>
</dbReference>
<evidence type="ECO:0000313" key="3">
    <source>
        <dbReference type="EMBL" id="KQJ83390.1"/>
    </source>
</evidence>
<evidence type="ECO:0000259" key="2">
    <source>
        <dbReference type="Pfam" id="PF26578"/>
    </source>
</evidence>
<dbReference type="RefSeq" id="XP_003580077.1">
    <property type="nucleotide sequence ID" value="XM_003580029.3"/>
</dbReference>
<protein>
    <recommendedName>
        <fullName evidence="2">GPI-anchored protein LLG1-like domain-containing protein</fullName>
    </recommendedName>
</protein>
<dbReference type="STRING" id="15368.I1IZB1"/>
<dbReference type="EMBL" id="CM000884">
    <property type="protein sequence ID" value="KQJ83390.1"/>
    <property type="molecule type" value="Genomic_DNA"/>
</dbReference>
<evidence type="ECO:0000313" key="5">
    <source>
        <dbReference type="Proteomes" id="UP000008810"/>
    </source>
</evidence>
<keyword evidence="5" id="KW-1185">Reference proteome</keyword>
<dbReference type="OMA" id="SPERCCG"/>
<dbReference type="FunCoup" id="I1IZB1">
    <property type="interactions" value="7"/>
</dbReference>
<dbReference type="PROSITE" id="PS51257">
    <property type="entry name" value="PROKAR_LIPOPROTEIN"/>
    <property type="match status" value="1"/>
</dbReference>
<accession>I1IZB1</accession>
<dbReference type="InterPro" id="IPR058888">
    <property type="entry name" value="LLG1-like"/>
</dbReference>
<reference evidence="4" key="3">
    <citation type="submission" date="2018-08" db="UniProtKB">
        <authorList>
            <consortium name="EnsemblPlants"/>
        </authorList>
    </citation>
    <scope>IDENTIFICATION</scope>
    <source>
        <strain evidence="4">cv. Bd21</strain>
    </source>
</reference>
<evidence type="ECO:0000256" key="1">
    <source>
        <dbReference type="SAM" id="SignalP"/>
    </source>
</evidence>
<dbReference type="GeneID" id="100823332"/>
<dbReference type="HOGENOM" id="CLU_113089_0_0_1"/>
<sequence>MRGMGSPSAAILFSCVAMSMVAVGSAASNNSSFISMAALESADPASSRKLFGIPMMDQGVCPVRFDQMQHFGRIEATCKGDQVPTSQCCDAFACPYRDELNDLENGCSTEMLIRINTICMLPTSFFVECGNSRQGIDCESVKG</sequence>
<dbReference type="Proteomes" id="UP000008810">
    <property type="component" value="Chromosome 5"/>
</dbReference>
<keyword evidence="1" id="KW-0732">Signal</keyword>
<dbReference type="OrthoDB" id="665112at2759"/>
<dbReference type="Gramene" id="KQJ83390">
    <property type="protein sequence ID" value="KQJ83390"/>
    <property type="gene ID" value="BRADI_5g14710v3"/>
</dbReference>
<feature type="signal peptide" evidence="1">
    <location>
        <begin position="1"/>
        <end position="26"/>
    </location>
</feature>
<reference evidence="3" key="2">
    <citation type="submission" date="2017-06" db="EMBL/GenBank/DDBJ databases">
        <title>WGS assembly of Brachypodium distachyon.</title>
        <authorList>
            <consortium name="The International Brachypodium Initiative"/>
            <person name="Lucas S."/>
            <person name="Harmon-Smith M."/>
            <person name="Lail K."/>
            <person name="Tice H."/>
            <person name="Grimwood J."/>
            <person name="Bruce D."/>
            <person name="Barry K."/>
            <person name="Shu S."/>
            <person name="Lindquist E."/>
            <person name="Wang M."/>
            <person name="Pitluck S."/>
            <person name="Vogel J.P."/>
            <person name="Garvin D.F."/>
            <person name="Mockler T.C."/>
            <person name="Schmutz J."/>
            <person name="Rokhsar D."/>
            <person name="Bevan M.W."/>
        </authorList>
    </citation>
    <scope>NUCLEOTIDE SEQUENCE</scope>
    <source>
        <strain evidence="3">Bd21</strain>
    </source>
</reference>
<dbReference type="KEGG" id="bdi:100823332"/>
<gene>
    <name evidence="4" type="primary">LOC100823332</name>
    <name evidence="3" type="ORF">BRADI_5g14710v3</name>
</gene>
<evidence type="ECO:0000313" key="4">
    <source>
        <dbReference type="EnsemblPlants" id="KQJ83390"/>
    </source>
</evidence>
<reference evidence="3 4" key="1">
    <citation type="journal article" date="2010" name="Nature">
        <title>Genome sequencing and analysis of the model grass Brachypodium distachyon.</title>
        <authorList>
            <consortium name="International Brachypodium Initiative"/>
        </authorList>
    </citation>
    <scope>NUCLEOTIDE SEQUENCE [LARGE SCALE GENOMIC DNA]</scope>
    <source>
        <strain evidence="3 4">Bd21</strain>
    </source>
</reference>
<dbReference type="PANTHER" id="PTHR31533">
    <property type="entry name" value="GPI-ANCHORED PROTEIN LLG1-RELATED-RELATED"/>
    <property type="match status" value="1"/>
</dbReference>